<accession>A0A9P4SCT7</accession>
<dbReference type="PANTHER" id="PTHR24320">
    <property type="entry name" value="RETINOL DEHYDROGENASE"/>
    <property type="match status" value="1"/>
</dbReference>
<protein>
    <submittedName>
        <fullName evidence="4">Short-chain dehydrogenase</fullName>
    </submittedName>
</protein>
<dbReference type="InterPro" id="IPR036291">
    <property type="entry name" value="NAD(P)-bd_dom_sf"/>
</dbReference>
<sequence>MSTTSPSPYVSAHATPSGPGDARPTALQIISDEGLQNNLTSKVFLVTGGSSGLGLETVRALHATGAHVFMTARDKAKGEKVKEGILSSSNGTGTVDVIQLDQASFASVRAGAEEILAKTDILNVVVFNAGISWPQTRELIEGQESQFCVNYLSPFLLFNLLKHALLKGASPEFASRVVVVSSGAHRMAPVQWDDITFEKGYNTWIAYAQSKIAGTWMANYIDRVFGPQGIHAISLHPGFVWSGAQAHVPQEMIDGWMTPEFQKFFKSQAQGAATSVWAAVSRAIEGQGGKYLEDCEIVGQAKEDAAPQERGYAPFAFDEAQETKLWELSSKLVGLK</sequence>
<reference evidence="4" key="1">
    <citation type="journal article" date="2020" name="Stud. Mycol.">
        <title>101 Dothideomycetes genomes: a test case for predicting lifestyles and emergence of pathogens.</title>
        <authorList>
            <person name="Haridas S."/>
            <person name="Albert R."/>
            <person name="Binder M."/>
            <person name="Bloem J."/>
            <person name="Labutti K."/>
            <person name="Salamov A."/>
            <person name="Andreopoulos B."/>
            <person name="Baker S."/>
            <person name="Barry K."/>
            <person name="Bills G."/>
            <person name="Bluhm B."/>
            <person name="Cannon C."/>
            <person name="Castanera R."/>
            <person name="Culley D."/>
            <person name="Daum C."/>
            <person name="Ezra D."/>
            <person name="Gonzalez J."/>
            <person name="Henrissat B."/>
            <person name="Kuo A."/>
            <person name="Liang C."/>
            <person name="Lipzen A."/>
            <person name="Lutzoni F."/>
            <person name="Magnuson J."/>
            <person name="Mondo S."/>
            <person name="Nolan M."/>
            <person name="Ohm R."/>
            <person name="Pangilinan J."/>
            <person name="Park H.-J."/>
            <person name="Ramirez L."/>
            <person name="Alfaro M."/>
            <person name="Sun H."/>
            <person name="Tritt A."/>
            <person name="Yoshinaga Y."/>
            <person name="Zwiers L.-H."/>
            <person name="Turgeon B."/>
            <person name="Goodwin S."/>
            <person name="Spatafora J."/>
            <person name="Crous P."/>
            <person name="Grigoriev I."/>
        </authorList>
    </citation>
    <scope>NUCLEOTIDE SEQUENCE</scope>
    <source>
        <strain evidence="4">CBS 101060</strain>
    </source>
</reference>
<comment type="caution">
    <text evidence="4">The sequence shown here is derived from an EMBL/GenBank/DDBJ whole genome shotgun (WGS) entry which is preliminary data.</text>
</comment>
<dbReference type="GO" id="GO:0016491">
    <property type="term" value="F:oxidoreductase activity"/>
    <property type="evidence" value="ECO:0007669"/>
    <property type="project" value="UniProtKB-KW"/>
</dbReference>
<dbReference type="SUPFAM" id="SSF51735">
    <property type="entry name" value="NAD(P)-binding Rossmann-fold domains"/>
    <property type="match status" value="1"/>
</dbReference>
<comment type="similarity">
    <text evidence="1">Belongs to the short-chain dehydrogenases/reductases (SDR) family.</text>
</comment>
<dbReference type="Proteomes" id="UP000799429">
    <property type="component" value="Unassembled WGS sequence"/>
</dbReference>
<dbReference type="InterPro" id="IPR002347">
    <property type="entry name" value="SDR_fam"/>
</dbReference>
<evidence type="ECO:0000313" key="4">
    <source>
        <dbReference type="EMBL" id="KAF2839420.1"/>
    </source>
</evidence>
<evidence type="ECO:0000313" key="5">
    <source>
        <dbReference type="Proteomes" id="UP000799429"/>
    </source>
</evidence>
<organism evidence="4 5">
    <name type="scientific">Patellaria atrata CBS 101060</name>
    <dbReference type="NCBI Taxonomy" id="1346257"/>
    <lineage>
        <taxon>Eukaryota</taxon>
        <taxon>Fungi</taxon>
        <taxon>Dikarya</taxon>
        <taxon>Ascomycota</taxon>
        <taxon>Pezizomycotina</taxon>
        <taxon>Dothideomycetes</taxon>
        <taxon>Dothideomycetes incertae sedis</taxon>
        <taxon>Patellariales</taxon>
        <taxon>Patellariaceae</taxon>
        <taxon>Patellaria</taxon>
    </lineage>
</organism>
<dbReference type="Pfam" id="PF00106">
    <property type="entry name" value="adh_short"/>
    <property type="match status" value="1"/>
</dbReference>
<name>A0A9P4SCT7_9PEZI</name>
<gene>
    <name evidence="4" type="ORF">M501DRAFT_934196</name>
</gene>
<evidence type="ECO:0000256" key="3">
    <source>
        <dbReference type="SAM" id="MobiDB-lite"/>
    </source>
</evidence>
<proteinExistence type="inferred from homology"/>
<evidence type="ECO:0000256" key="1">
    <source>
        <dbReference type="ARBA" id="ARBA00006484"/>
    </source>
</evidence>
<keyword evidence="5" id="KW-1185">Reference proteome</keyword>
<dbReference type="PANTHER" id="PTHR24320:SF272">
    <property type="entry name" value="NAD(P)-BINDING ROSSMANN-FOLD SUPERFAMILY PROTEIN"/>
    <property type="match status" value="1"/>
</dbReference>
<evidence type="ECO:0000256" key="2">
    <source>
        <dbReference type="ARBA" id="ARBA00023002"/>
    </source>
</evidence>
<dbReference type="EMBL" id="MU006095">
    <property type="protein sequence ID" value="KAF2839420.1"/>
    <property type="molecule type" value="Genomic_DNA"/>
</dbReference>
<dbReference type="Gene3D" id="3.40.50.720">
    <property type="entry name" value="NAD(P)-binding Rossmann-like Domain"/>
    <property type="match status" value="1"/>
</dbReference>
<feature type="region of interest" description="Disordered" evidence="3">
    <location>
        <begin position="1"/>
        <end position="24"/>
    </location>
</feature>
<dbReference type="AlphaFoldDB" id="A0A9P4SCT7"/>
<dbReference type="OrthoDB" id="191139at2759"/>
<keyword evidence="2" id="KW-0560">Oxidoreductase</keyword>
<dbReference type="PRINTS" id="PR00081">
    <property type="entry name" value="GDHRDH"/>
</dbReference>